<dbReference type="EMBL" id="KZ559224">
    <property type="protein sequence ID" value="PLB33166.1"/>
    <property type="molecule type" value="Genomic_DNA"/>
</dbReference>
<dbReference type="AlphaFoldDB" id="A0A2I2EXQ1"/>
<proteinExistence type="predicted"/>
<keyword evidence="3" id="KW-1185">Reference proteome</keyword>
<evidence type="ECO:0000313" key="3">
    <source>
        <dbReference type="Proteomes" id="UP000234585"/>
    </source>
</evidence>
<gene>
    <name evidence="2" type="ORF">BDW47DRAFT_114503</name>
</gene>
<organism evidence="2 3">
    <name type="scientific">Aspergillus candidus</name>
    <dbReference type="NCBI Taxonomy" id="41067"/>
    <lineage>
        <taxon>Eukaryota</taxon>
        <taxon>Fungi</taxon>
        <taxon>Dikarya</taxon>
        <taxon>Ascomycota</taxon>
        <taxon>Pezizomycotina</taxon>
        <taxon>Eurotiomycetes</taxon>
        <taxon>Eurotiomycetidae</taxon>
        <taxon>Eurotiales</taxon>
        <taxon>Aspergillaceae</taxon>
        <taxon>Aspergillus</taxon>
        <taxon>Aspergillus subgen. Circumdati</taxon>
    </lineage>
</organism>
<keyword evidence="1" id="KW-1133">Transmembrane helix</keyword>
<name>A0A2I2EXQ1_ASPCN</name>
<reference evidence="2 3" key="1">
    <citation type="submission" date="2017-12" db="EMBL/GenBank/DDBJ databases">
        <authorList>
            <consortium name="DOE Joint Genome Institute"/>
            <person name="Haridas S."/>
            <person name="Kjaerbolling I."/>
            <person name="Vesth T.C."/>
            <person name="Frisvad J.C."/>
            <person name="Nybo J.L."/>
            <person name="Theobald S."/>
            <person name="Kuo A."/>
            <person name="Bowyer P."/>
            <person name="Matsuda Y."/>
            <person name="Mondo S."/>
            <person name="Lyhne E.K."/>
            <person name="Kogle M.E."/>
            <person name="Clum A."/>
            <person name="Lipzen A."/>
            <person name="Salamov A."/>
            <person name="Ngan C.Y."/>
            <person name="Daum C."/>
            <person name="Chiniquy J."/>
            <person name="Barry K."/>
            <person name="LaButti K."/>
            <person name="Simmons B.A."/>
            <person name="Magnuson J.K."/>
            <person name="Mortensen U.H."/>
            <person name="Larsen T.O."/>
            <person name="Grigoriev I.V."/>
            <person name="Baker S.E."/>
            <person name="Andersen M.R."/>
            <person name="Nordberg H.P."/>
            <person name="Cantor M.N."/>
            <person name="Hua S.X."/>
        </authorList>
    </citation>
    <scope>NUCLEOTIDE SEQUENCE [LARGE SCALE GENOMIC DNA]</scope>
    <source>
        <strain evidence="2 3">CBS 102.13</strain>
    </source>
</reference>
<evidence type="ECO:0000313" key="2">
    <source>
        <dbReference type="EMBL" id="PLB33166.1"/>
    </source>
</evidence>
<dbReference type="RefSeq" id="XP_024667178.1">
    <property type="nucleotide sequence ID" value="XM_024814670.1"/>
</dbReference>
<evidence type="ECO:0000256" key="1">
    <source>
        <dbReference type="SAM" id="Phobius"/>
    </source>
</evidence>
<sequence>MVPRVLRPPGYQNTKQSTIRTMWMMMMTMTITMLIIRKTGESDRVSQERPFSSL</sequence>
<accession>A0A2I2EXQ1</accession>
<keyword evidence="1" id="KW-0472">Membrane</keyword>
<protein>
    <submittedName>
        <fullName evidence="2">Uncharacterized protein</fullName>
    </submittedName>
</protein>
<feature type="transmembrane region" description="Helical" evidence="1">
    <location>
        <begin position="20"/>
        <end position="36"/>
    </location>
</feature>
<dbReference type="GeneID" id="36521830"/>
<dbReference type="Proteomes" id="UP000234585">
    <property type="component" value="Unassembled WGS sequence"/>
</dbReference>
<keyword evidence="1" id="KW-0812">Transmembrane</keyword>